<dbReference type="InterPro" id="IPR051532">
    <property type="entry name" value="Ester_Hydrolysis_Enzymes"/>
</dbReference>
<sequence>MKRCLSNVLFASLVLCGLFIYSGSAAAATNTTATTKTILVLGDSLSAARGIDRADGWVNLLRQRLHAKGYRYRVINASISGDTTSGGLARLPRALKQDHPAILIVELGGNDGLRGISLRVMRANLRKIIELGRAAGARILLLGVRLPPNYGPAYVEAFERVYRQVAQDTHTPLVAHLLAGVASHRNLMQPDGIHPIAAAEPRLLDNIWPALKQLL</sequence>
<organism evidence="3 4">
    <name type="scientific">Acidihalobacter ferrooxydans</name>
    <dbReference type="NCBI Taxonomy" id="1765967"/>
    <lineage>
        <taxon>Bacteria</taxon>
        <taxon>Pseudomonadati</taxon>
        <taxon>Pseudomonadota</taxon>
        <taxon>Gammaproteobacteria</taxon>
        <taxon>Chromatiales</taxon>
        <taxon>Ectothiorhodospiraceae</taxon>
        <taxon>Acidihalobacter</taxon>
    </lineage>
</organism>
<dbReference type="EMBL" id="CP019434">
    <property type="protein sequence ID" value="APZ43177.1"/>
    <property type="molecule type" value="Genomic_DNA"/>
</dbReference>
<name>A0A1P8UH77_9GAMM</name>
<dbReference type="CDD" id="cd01822">
    <property type="entry name" value="Lysophospholipase_L1_like"/>
    <property type="match status" value="1"/>
</dbReference>
<dbReference type="KEGG" id="afy:BW247_08800"/>
<dbReference type="InterPro" id="IPR013830">
    <property type="entry name" value="SGNH_hydro"/>
</dbReference>
<dbReference type="PANTHER" id="PTHR30383:SF24">
    <property type="entry name" value="THIOESTERASE 1_PROTEASE 1_LYSOPHOSPHOLIPASE L1"/>
    <property type="match status" value="1"/>
</dbReference>
<proteinExistence type="predicted"/>
<feature type="domain" description="SGNH hydrolase-type esterase" evidence="2">
    <location>
        <begin position="40"/>
        <end position="198"/>
    </location>
</feature>
<dbReference type="AlphaFoldDB" id="A0A1P8UH77"/>
<dbReference type="SUPFAM" id="SSF52266">
    <property type="entry name" value="SGNH hydrolase"/>
    <property type="match status" value="1"/>
</dbReference>
<evidence type="ECO:0000256" key="1">
    <source>
        <dbReference type="SAM" id="SignalP"/>
    </source>
</evidence>
<dbReference type="RefSeq" id="WP_076836818.1">
    <property type="nucleotide sequence ID" value="NZ_CP019434.1"/>
</dbReference>
<evidence type="ECO:0000313" key="3">
    <source>
        <dbReference type="EMBL" id="APZ43177.1"/>
    </source>
</evidence>
<dbReference type="Proteomes" id="UP000243807">
    <property type="component" value="Chromosome"/>
</dbReference>
<evidence type="ECO:0000313" key="4">
    <source>
        <dbReference type="Proteomes" id="UP000243807"/>
    </source>
</evidence>
<gene>
    <name evidence="3" type="ORF">BW247_08800</name>
</gene>
<feature type="chain" id="PRO_5012071746" evidence="1">
    <location>
        <begin position="28"/>
        <end position="215"/>
    </location>
</feature>
<dbReference type="InterPro" id="IPR036514">
    <property type="entry name" value="SGNH_hydro_sf"/>
</dbReference>
<dbReference type="Gene3D" id="3.40.50.1110">
    <property type="entry name" value="SGNH hydrolase"/>
    <property type="match status" value="1"/>
</dbReference>
<dbReference type="OrthoDB" id="9786188at2"/>
<accession>A0A1P8UH77</accession>
<dbReference type="Pfam" id="PF13472">
    <property type="entry name" value="Lipase_GDSL_2"/>
    <property type="match status" value="1"/>
</dbReference>
<feature type="signal peptide" evidence="1">
    <location>
        <begin position="1"/>
        <end position="27"/>
    </location>
</feature>
<reference evidence="3 4" key="1">
    <citation type="submission" date="2017-01" db="EMBL/GenBank/DDBJ databases">
        <title>Draft sequence of Acidihalobacter ferrooxidans strain DSM 14175 (strain V8).</title>
        <authorList>
            <person name="Khaleque H.N."/>
            <person name="Ramsay J.P."/>
            <person name="Murphy R.J.T."/>
            <person name="Kaksonen A.H."/>
            <person name="Boxall N.J."/>
            <person name="Watkin E.L.J."/>
        </authorList>
    </citation>
    <scope>NUCLEOTIDE SEQUENCE [LARGE SCALE GENOMIC DNA]</scope>
    <source>
        <strain evidence="3 4">V8</strain>
    </source>
</reference>
<keyword evidence="4" id="KW-1185">Reference proteome</keyword>
<dbReference type="GO" id="GO:0004622">
    <property type="term" value="F:phosphatidylcholine lysophospholipase activity"/>
    <property type="evidence" value="ECO:0007669"/>
    <property type="project" value="TreeGrafter"/>
</dbReference>
<keyword evidence="1" id="KW-0732">Signal</keyword>
<protein>
    <submittedName>
        <fullName evidence="3">Arylesterase</fullName>
    </submittedName>
</protein>
<dbReference type="STRING" id="1765967.BW247_08800"/>
<dbReference type="PANTHER" id="PTHR30383">
    <property type="entry name" value="THIOESTERASE 1/PROTEASE 1/LYSOPHOSPHOLIPASE L1"/>
    <property type="match status" value="1"/>
</dbReference>
<evidence type="ECO:0000259" key="2">
    <source>
        <dbReference type="Pfam" id="PF13472"/>
    </source>
</evidence>